<accession>A0ABQ4M391</accession>
<evidence type="ECO:0000256" key="1">
    <source>
        <dbReference type="ARBA" id="ARBA00022801"/>
    </source>
</evidence>
<dbReference type="SUPFAM" id="SSF51445">
    <property type="entry name" value="(Trans)glycosidases"/>
    <property type="match status" value="1"/>
</dbReference>
<protein>
    <recommendedName>
        <fullName evidence="3">Glycoside hydrolase family 5 domain-containing protein</fullName>
    </recommendedName>
</protein>
<evidence type="ECO:0000256" key="2">
    <source>
        <dbReference type="ARBA" id="ARBA00023295"/>
    </source>
</evidence>
<dbReference type="RefSeq" id="WP_212952546.1">
    <property type="nucleotide sequence ID" value="NZ_BORW01000043.1"/>
</dbReference>
<dbReference type="Pfam" id="PF00150">
    <property type="entry name" value="Cellulase"/>
    <property type="match status" value="1"/>
</dbReference>
<name>A0ABQ4M391_9BACL</name>
<gene>
    <name evidence="4" type="ORF">J21TS3_48330</name>
</gene>
<organism evidence="4 5">
    <name type="scientific">Paenibacillus cookii</name>
    <dbReference type="NCBI Taxonomy" id="157839"/>
    <lineage>
        <taxon>Bacteria</taxon>
        <taxon>Bacillati</taxon>
        <taxon>Bacillota</taxon>
        <taxon>Bacilli</taxon>
        <taxon>Bacillales</taxon>
        <taxon>Paenibacillaceae</taxon>
        <taxon>Paenibacillus</taxon>
    </lineage>
</organism>
<dbReference type="Proteomes" id="UP000680638">
    <property type="component" value="Unassembled WGS sequence"/>
</dbReference>
<dbReference type="PROSITE" id="PS51257">
    <property type="entry name" value="PROKAR_LIPOPROTEIN"/>
    <property type="match status" value="1"/>
</dbReference>
<evidence type="ECO:0000313" key="5">
    <source>
        <dbReference type="Proteomes" id="UP000680638"/>
    </source>
</evidence>
<sequence>MKLTKGKLLYSCILVCLIVLIFSSCNRFVPDQQETSDNSVNNPSEYILGAHYFGNEWPITFWSSEFYNIDADMQKIKNDGFNTVVLVIPWGEFQPSIEPIRYNDDIFKRLKYVVNKADSNNLKVIVRIGYAWDFDPEVQYPNAERFEKLYINSKFYGAWLDYVSKVKNELAQFHNVTFGFLTWEDFWGIVEKSLHMDSLDGRINYAREVGYQDYLKKNYNLSDISKIYGQSFVSFDQIPTPKQKEKAMGLMYEFFDETLINKYYLPARERFGNLSLEVRVDSDPVYDSNGQINWYSHKKTYNLPNSSYTTIYYSPSMGAENNRNEESSNRVLGRLDSILNNVKQNAGNNKIFIDQFLYYDNTPAFSHNTKIKSNELSTFIERSYDSLKKYTSGYALWNYKDYAANTVYNSAFEIGFKGWETNNIKLIKNDGDNAVEVNERGWISQTIPKSRDFYHDYSEYVNLHFFAKAVNRISTIQLSVGDWKVQQKIDNEWKNYNFKIPVSQLDKYDLKFTSLSNKFVLDDIYLYSFIQKGKVYDVNGDSDTLLDSIKNLNQKLNTKNKLIDLYELDLNKMGNSRNINDLFDGASYIEEDKNGKYVWVSKESGFRIKKENDRNLIDIEGYLPYSLHEKYNGVKSVTMELYINKKKVNEYTFTKDSPISIKLKWDEIGGKSNVADIRIKMNSEFNPSLHGESDKRDLSIIIKSIKQLK</sequence>
<proteinExistence type="predicted"/>
<keyword evidence="2" id="KW-0326">Glycosidase</keyword>
<comment type="caution">
    <text evidence="4">The sequence shown here is derived from an EMBL/GenBank/DDBJ whole genome shotgun (WGS) entry which is preliminary data.</text>
</comment>
<evidence type="ECO:0000259" key="3">
    <source>
        <dbReference type="Pfam" id="PF00150"/>
    </source>
</evidence>
<dbReference type="Gene3D" id="3.20.20.80">
    <property type="entry name" value="Glycosidases"/>
    <property type="match status" value="1"/>
</dbReference>
<feature type="domain" description="Glycoside hydrolase family 5" evidence="3">
    <location>
        <begin position="60"/>
        <end position="148"/>
    </location>
</feature>
<keyword evidence="1" id="KW-0378">Hydrolase</keyword>
<evidence type="ECO:0000313" key="4">
    <source>
        <dbReference type="EMBL" id="GIO70012.1"/>
    </source>
</evidence>
<dbReference type="EMBL" id="BORW01000043">
    <property type="protein sequence ID" value="GIO70012.1"/>
    <property type="molecule type" value="Genomic_DNA"/>
</dbReference>
<reference evidence="4 5" key="1">
    <citation type="submission" date="2021-03" db="EMBL/GenBank/DDBJ databases">
        <title>Antimicrobial resistance genes in bacteria isolated from Japanese honey, and their potential for conferring macrolide and lincosamide resistance in the American foulbrood pathogen Paenibacillus larvae.</title>
        <authorList>
            <person name="Okamoto M."/>
            <person name="Kumagai M."/>
            <person name="Kanamori H."/>
            <person name="Takamatsu D."/>
        </authorList>
    </citation>
    <scope>NUCLEOTIDE SEQUENCE [LARGE SCALE GENOMIC DNA]</scope>
    <source>
        <strain evidence="4 5">J21TS3</strain>
    </source>
</reference>
<dbReference type="InterPro" id="IPR017853">
    <property type="entry name" value="GH"/>
</dbReference>
<dbReference type="InterPro" id="IPR001547">
    <property type="entry name" value="Glyco_hydro_5"/>
</dbReference>
<keyword evidence="5" id="KW-1185">Reference proteome</keyword>